<organism evidence="2 3">
    <name type="scientific">Amycolatopsis antarctica</name>
    <dbReference type="NCBI Taxonomy" id="1854586"/>
    <lineage>
        <taxon>Bacteria</taxon>
        <taxon>Bacillati</taxon>
        <taxon>Actinomycetota</taxon>
        <taxon>Actinomycetes</taxon>
        <taxon>Pseudonocardiales</taxon>
        <taxon>Pseudonocardiaceae</taxon>
        <taxon>Amycolatopsis</taxon>
    </lineage>
</organism>
<evidence type="ECO:0000313" key="2">
    <source>
        <dbReference type="EMBL" id="OZM71382.1"/>
    </source>
</evidence>
<dbReference type="SUPFAM" id="SSF55729">
    <property type="entry name" value="Acyl-CoA N-acyltransferases (Nat)"/>
    <property type="match status" value="1"/>
</dbReference>
<dbReference type="PANTHER" id="PTHR43233:SF1">
    <property type="entry name" value="FAMILY N-ACETYLTRANSFERASE, PUTATIVE (AFU_ORTHOLOGUE AFUA_6G03350)-RELATED"/>
    <property type="match status" value="1"/>
</dbReference>
<dbReference type="InterPro" id="IPR053144">
    <property type="entry name" value="Acetyltransferase_Butenolide"/>
</dbReference>
<dbReference type="EMBL" id="NKYE01000013">
    <property type="protein sequence ID" value="OZM71382.1"/>
    <property type="molecule type" value="Genomic_DNA"/>
</dbReference>
<proteinExistence type="predicted"/>
<dbReference type="InterPro" id="IPR016181">
    <property type="entry name" value="Acyl_CoA_acyltransferase"/>
</dbReference>
<dbReference type="AlphaFoldDB" id="A0A263CYZ2"/>
<dbReference type="PROSITE" id="PS51186">
    <property type="entry name" value="GNAT"/>
    <property type="match status" value="1"/>
</dbReference>
<dbReference type="InParanoid" id="A0A263CYZ2"/>
<sequence length="146" mass="16521">MESPRPQDNDDYEIDDDRERVDLDLVWEFMSGEAYWARWRTRADVEHQVRTAWRILGAYETATGRMAGFARAFSDGVSTAYLADVFVTASARGQGLGARLVGEMVERGPGASLRWMLHTADAHGLYSKFGFRPPDSTYLERPRPST</sequence>
<dbReference type="Proteomes" id="UP000242444">
    <property type="component" value="Unassembled WGS sequence"/>
</dbReference>
<feature type="domain" description="N-acetyltransferase" evidence="1">
    <location>
        <begin position="12"/>
        <end position="146"/>
    </location>
</feature>
<name>A0A263CYZ2_9PSEU</name>
<accession>A0A263CYZ2</accession>
<protein>
    <submittedName>
        <fullName evidence="2">GNAT family N-acetyltransferase</fullName>
    </submittedName>
</protein>
<keyword evidence="3" id="KW-1185">Reference proteome</keyword>
<gene>
    <name evidence="2" type="ORF">CFN78_19650</name>
</gene>
<reference evidence="2 3" key="1">
    <citation type="submission" date="2017-07" db="EMBL/GenBank/DDBJ databases">
        <title>Amycolatopsis antarcticus sp. nov., isolated from the surface of an Antarcticus brown macroalga.</title>
        <authorList>
            <person name="Wang J."/>
            <person name="Leiva S."/>
            <person name="Huang J."/>
            <person name="Huang Y."/>
        </authorList>
    </citation>
    <scope>NUCLEOTIDE SEQUENCE [LARGE SCALE GENOMIC DNA]</scope>
    <source>
        <strain evidence="2 3">AU-G6</strain>
    </source>
</reference>
<dbReference type="GO" id="GO:0016747">
    <property type="term" value="F:acyltransferase activity, transferring groups other than amino-acyl groups"/>
    <property type="evidence" value="ECO:0007669"/>
    <property type="project" value="InterPro"/>
</dbReference>
<keyword evidence="2" id="KW-0808">Transferase</keyword>
<evidence type="ECO:0000259" key="1">
    <source>
        <dbReference type="PROSITE" id="PS51186"/>
    </source>
</evidence>
<dbReference type="InterPro" id="IPR000182">
    <property type="entry name" value="GNAT_dom"/>
</dbReference>
<dbReference type="Gene3D" id="3.40.630.30">
    <property type="match status" value="1"/>
</dbReference>
<comment type="caution">
    <text evidence="2">The sequence shown here is derived from an EMBL/GenBank/DDBJ whole genome shotgun (WGS) entry which is preliminary data.</text>
</comment>
<dbReference type="PANTHER" id="PTHR43233">
    <property type="entry name" value="FAMILY N-ACETYLTRANSFERASE, PUTATIVE (AFU_ORTHOLOGUE AFUA_6G03350)-RELATED"/>
    <property type="match status" value="1"/>
</dbReference>
<dbReference type="Pfam" id="PF00583">
    <property type="entry name" value="Acetyltransf_1"/>
    <property type="match status" value="1"/>
</dbReference>
<dbReference type="OrthoDB" id="3216107at2"/>
<dbReference type="RefSeq" id="WP_094864330.1">
    <property type="nucleotide sequence ID" value="NZ_NKYE01000013.1"/>
</dbReference>
<dbReference type="CDD" id="cd04301">
    <property type="entry name" value="NAT_SF"/>
    <property type="match status" value="1"/>
</dbReference>
<evidence type="ECO:0000313" key="3">
    <source>
        <dbReference type="Proteomes" id="UP000242444"/>
    </source>
</evidence>